<evidence type="ECO:0000313" key="2">
    <source>
        <dbReference type="Proteomes" id="UP000630353"/>
    </source>
</evidence>
<name>A0A919CQV9_9PROT</name>
<reference evidence="1" key="1">
    <citation type="journal article" date="2014" name="Int. J. Syst. Evol. Microbiol.">
        <title>Complete genome sequence of Corynebacterium casei LMG S-19264T (=DSM 44701T), isolated from a smear-ripened cheese.</title>
        <authorList>
            <consortium name="US DOE Joint Genome Institute (JGI-PGF)"/>
            <person name="Walter F."/>
            <person name="Albersmeier A."/>
            <person name="Kalinowski J."/>
            <person name="Ruckert C."/>
        </authorList>
    </citation>
    <scope>NUCLEOTIDE SEQUENCE</scope>
    <source>
        <strain evidence="1">KCTC 42651</strain>
    </source>
</reference>
<gene>
    <name evidence="1" type="ORF">GCM10017083_37520</name>
</gene>
<organism evidence="1 2">
    <name type="scientific">Thalassobaculum fulvum</name>
    <dbReference type="NCBI Taxonomy" id="1633335"/>
    <lineage>
        <taxon>Bacteria</taxon>
        <taxon>Pseudomonadati</taxon>
        <taxon>Pseudomonadota</taxon>
        <taxon>Alphaproteobacteria</taxon>
        <taxon>Rhodospirillales</taxon>
        <taxon>Thalassobaculaceae</taxon>
        <taxon>Thalassobaculum</taxon>
    </lineage>
</organism>
<protein>
    <submittedName>
        <fullName evidence="1">Uncharacterized protein</fullName>
    </submittedName>
</protein>
<keyword evidence="2" id="KW-1185">Reference proteome</keyword>
<sequence length="44" mass="4617">MIAVEAAAQTGLPAAGASAFAVVALAYTTSVYRLHDLTGEWQFF</sequence>
<dbReference type="RefSeq" id="WP_268245284.1">
    <property type="nucleotide sequence ID" value="NZ_BMZS01000009.1"/>
</dbReference>
<comment type="caution">
    <text evidence="1">The sequence shown here is derived from an EMBL/GenBank/DDBJ whole genome shotgun (WGS) entry which is preliminary data.</text>
</comment>
<dbReference type="EMBL" id="BMZS01000009">
    <property type="protein sequence ID" value="GHD56874.1"/>
    <property type="molecule type" value="Genomic_DNA"/>
</dbReference>
<evidence type="ECO:0000313" key="1">
    <source>
        <dbReference type="EMBL" id="GHD56874.1"/>
    </source>
</evidence>
<proteinExistence type="predicted"/>
<dbReference type="Proteomes" id="UP000630353">
    <property type="component" value="Unassembled WGS sequence"/>
</dbReference>
<dbReference type="AlphaFoldDB" id="A0A919CQV9"/>
<reference evidence="1" key="2">
    <citation type="submission" date="2020-09" db="EMBL/GenBank/DDBJ databases">
        <authorList>
            <person name="Sun Q."/>
            <person name="Kim S."/>
        </authorList>
    </citation>
    <scope>NUCLEOTIDE SEQUENCE</scope>
    <source>
        <strain evidence="1">KCTC 42651</strain>
    </source>
</reference>
<accession>A0A919CQV9</accession>